<dbReference type="AlphaFoldDB" id="A0A0N0MBU0"/>
<dbReference type="Pfam" id="PF14106">
    <property type="entry name" value="DUF4279"/>
    <property type="match status" value="1"/>
</dbReference>
<evidence type="ECO:0000313" key="2">
    <source>
        <dbReference type="Proteomes" id="UP000037822"/>
    </source>
</evidence>
<accession>A0A0N0MBU0</accession>
<dbReference type="PATRIC" id="fig|1526658.3.peg.5433"/>
<organism evidence="1 2">
    <name type="scientific">Bosea vaviloviae</name>
    <dbReference type="NCBI Taxonomy" id="1526658"/>
    <lineage>
        <taxon>Bacteria</taxon>
        <taxon>Pseudomonadati</taxon>
        <taxon>Pseudomonadota</taxon>
        <taxon>Alphaproteobacteria</taxon>
        <taxon>Hyphomicrobiales</taxon>
        <taxon>Boseaceae</taxon>
        <taxon>Bosea</taxon>
    </lineage>
</organism>
<comment type="caution">
    <text evidence="1">The sequence shown here is derived from an EMBL/GenBank/DDBJ whole genome shotgun (WGS) entry which is preliminary data.</text>
</comment>
<evidence type="ECO:0000313" key="1">
    <source>
        <dbReference type="EMBL" id="KPH81340.1"/>
    </source>
</evidence>
<dbReference type="InterPro" id="IPR025459">
    <property type="entry name" value="DUF4279"/>
</dbReference>
<protein>
    <recommendedName>
        <fullName evidence="3">DUF4279 domain-containing protein</fullName>
    </recommendedName>
</protein>
<sequence length="101" mass="10913">MGLARFGLWSLSISQDQPGDLEAKIVALLGATTQDLSRWHVLTGRFRAELFCGVFMPGMNWGINLSPAIQAAIGQRGLELDLDIYAADVDDSLPPQDQGLA</sequence>
<dbReference type="Proteomes" id="UP000037822">
    <property type="component" value="Unassembled WGS sequence"/>
</dbReference>
<reference evidence="1 2" key="1">
    <citation type="submission" date="2015-07" db="EMBL/GenBank/DDBJ databases">
        <title>Whole genome sequencing of Bosea vaviloviae isolated from cave pool.</title>
        <authorList>
            <person name="Tan N.E.H."/>
            <person name="Lee Y.P."/>
            <person name="Gan H.M."/>
            <person name="Barton H."/>
            <person name="Savka M.A."/>
        </authorList>
    </citation>
    <scope>NUCLEOTIDE SEQUENCE [LARGE SCALE GENOMIC DNA]</scope>
    <source>
        <strain evidence="1 2">SD260</strain>
    </source>
</reference>
<dbReference type="EMBL" id="LGSZ01000031">
    <property type="protein sequence ID" value="KPH81340.1"/>
    <property type="molecule type" value="Genomic_DNA"/>
</dbReference>
<proteinExistence type="predicted"/>
<keyword evidence="2" id="KW-1185">Reference proteome</keyword>
<name>A0A0N0MBU0_9HYPH</name>
<gene>
    <name evidence="1" type="ORF">AE618_09700</name>
</gene>
<evidence type="ECO:0008006" key="3">
    <source>
        <dbReference type="Google" id="ProtNLM"/>
    </source>
</evidence>